<feature type="transmembrane region" description="Helical" evidence="1">
    <location>
        <begin position="43"/>
        <end position="67"/>
    </location>
</feature>
<sequence>MKSITVNHPYRPDLYLFILHAVLMAYSFYLWKVYPYIPTKPDMGALFFLIISVLGGFIGIVIIAVTLPRLDRTVRYLTLSKFVLSLVYWLSSTTIFVLFGSTKFIFNNPLVLFVFVFLFFSSLYFSIIRVADMRKKDWLILGGILGGVVLLFFLPKL</sequence>
<gene>
    <name evidence="2" type="ORF">A9J31_04140</name>
</gene>
<feature type="transmembrane region" description="Helical" evidence="1">
    <location>
        <begin position="12"/>
        <end position="31"/>
    </location>
</feature>
<dbReference type="Proteomes" id="UP000185753">
    <property type="component" value="Unassembled WGS sequence"/>
</dbReference>
<feature type="transmembrane region" description="Helical" evidence="1">
    <location>
        <begin position="79"/>
        <end position="99"/>
    </location>
</feature>
<feature type="transmembrane region" description="Helical" evidence="1">
    <location>
        <begin position="105"/>
        <end position="126"/>
    </location>
</feature>
<feature type="transmembrane region" description="Helical" evidence="1">
    <location>
        <begin position="138"/>
        <end position="155"/>
    </location>
</feature>
<protein>
    <submittedName>
        <fullName evidence="2">Uncharacterized protein</fullName>
    </submittedName>
</protein>
<comment type="caution">
    <text evidence="2">The sequence shown here is derived from an EMBL/GenBank/DDBJ whole genome shotgun (WGS) entry which is preliminary data.</text>
</comment>
<proteinExistence type="predicted"/>
<dbReference type="AlphaFoldDB" id="A0A1A7RBD8"/>
<organism evidence="2 3">
    <name type="scientific">Acinetobacter gandensis</name>
    <dbReference type="NCBI Taxonomy" id="1443941"/>
    <lineage>
        <taxon>Bacteria</taxon>
        <taxon>Pseudomonadati</taxon>
        <taxon>Pseudomonadota</taxon>
        <taxon>Gammaproteobacteria</taxon>
        <taxon>Moraxellales</taxon>
        <taxon>Moraxellaceae</taxon>
        <taxon>Acinetobacter</taxon>
    </lineage>
</organism>
<dbReference type="EMBL" id="LZDS01000023">
    <property type="protein sequence ID" value="OBX28809.1"/>
    <property type="molecule type" value="Genomic_DNA"/>
</dbReference>
<dbReference type="OrthoDB" id="6691416at2"/>
<keyword evidence="3" id="KW-1185">Reference proteome</keyword>
<keyword evidence="1" id="KW-0472">Membrane</keyword>
<evidence type="ECO:0000313" key="2">
    <source>
        <dbReference type="EMBL" id="OBX28809.1"/>
    </source>
</evidence>
<evidence type="ECO:0000313" key="3">
    <source>
        <dbReference type="Proteomes" id="UP000185753"/>
    </source>
</evidence>
<accession>A0A1A7RBD8</accession>
<keyword evidence="1" id="KW-1133">Transmembrane helix</keyword>
<dbReference type="RefSeq" id="WP_067763985.1">
    <property type="nucleotide sequence ID" value="NZ_JBOINS010000045.1"/>
</dbReference>
<reference evidence="3" key="1">
    <citation type="submission" date="2016-06" db="EMBL/GenBank/DDBJ databases">
        <authorList>
            <person name="Radolfova-Krizova L."/>
            <person name="Nemec A."/>
        </authorList>
    </citation>
    <scope>NUCLEOTIDE SEQUENCE [LARGE SCALE GENOMIC DNA]</scope>
    <source>
        <strain evidence="3">ANC 4275</strain>
    </source>
</reference>
<keyword evidence="1" id="KW-0812">Transmembrane</keyword>
<evidence type="ECO:0000256" key="1">
    <source>
        <dbReference type="SAM" id="Phobius"/>
    </source>
</evidence>
<dbReference type="STRING" id="1443941.A9J31_04140"/>
<name>A0A1A7RBD8_9GAMM</name>